<gene>
    <name evidence="1" type="ORF">HMPREF1872_01116</name>
</gene>
<keyword evidence="2" id="KW-1185">Reference proteome</keyword>
<sequence>MGLFSKKAQSFFPFAKKNNKVSSQLILCGFLAILGTKYDLNHINQTKINL</sequence>
<name>A0A133Y909_9FIRM</name>
<organism evidence="1 2">
    <name type="scientific">Amygdalobacter nucleatus</name>
    <dbReference type="NCBI Taxonomy" id="3029274"/>
    <lineage>
        <taxon>Bacteria</taxon>
        <taxon>Bacillati</taxon>
        <taxon>Bacillota</taxon>
        <taxon>Clostridia</taxon>
        <taxon>Eubacteriales</taxon>
        <taxon>Oscillospiraceae</taxon>
        <taxon>Amygdalobacter</taxon>
    </lineage>
</organism>
<reference evidence="2" key="1">
    <citation type="submission" date="2016-01" db="EMBL/GenBank/DDBJ databases">
        <authorList>
            <person name="Mitreva M."/>
            <person name="Pepin K.H."/>
            <person name="Mihindukulasuriya K.A."/>
            <person name="Fulton R."/>
            <person name="Fronick C."/>
            <person name="O'Laughlin M."/>
            <person name="Miner T."/>
            <person name="Herter B."/>
            <person name="Rosa B.A."/>
            <person name="Cordes M."/>
            <person name="Tomlinson C."/>
            <person name="Wollam A."/>
            <person name="Palsikar V.B."/>
            <person name="Mardis E.R."/>
            <person name="Wilson R.K."/>
        </authorList>
    </citation>
    <scope>NUCLEOTIDE SEQUENCE [LARGE SCALE GENOMIC DNA]</scope>
    <source>
        <strain evidence="2">KA00274</strain>
    </source>
</reference>
<evidence type="ECO:0000313" key="2">
    <source>
        <dbReference type="Proteomes" id="UP000070080"/>
    </source>
</evidence>
<protein>
    <submittedName>
        <fullName evidence="1">Uncharacterized protein</fullName>
    </submittedName>
</protein>
<dbReference type="STRING" id="1497955.HMPREF1872_01116"/>
<evidence type="ECO:0000313" key="1">
    <source>
        <dbReference type="EMBL" id="KXB39719.1"/>
    </source>
</evidence>
<comment type="caution">
    <text evidence="1">The sequence shown here is derived from an EMBL/GenBank/DDBJ whole genome shotgun (WGS) entry which is preliminary data.</text>
</comment>
<dbReference type="EMBL" id="LSCV01000038">
    <property type="protein sequence ID" value="KXB39719.1"/>
    <property type="molecule type" value="Genomic_DNA"/>
</dbReference>
<accession>A0A133Y909</accession>
<proteinExistence type="predicted"/>
<dbReference type="Proteomes" id="UP000070080">
    <property type="component" value="Unassembled WGS sequence"/>
</dbReference>
<dbReference type="AlphaFoldDB" id="A0A133Y909"/>